<sequence length="69" mass="8342">MMKKIKQKESTQKHKNLCSLSTNRSCPPVKIINRSEHKYINFFKKKKKNRIQPINRKIVENLKNQNYLN</sequence>
<comment type="caution">
    <text evidence="2">The sequence shown here is derived from an EMBL/GenBank/DDBJ whole genome shotgun (WGS) entry which is preliminary data.</text>
</comment>
<reference evidence="2 3" key="2">
    <citation type="submission" date="2020-07" db="EMBL/GenBank/DDBJ databases">
        <title>Genome assembly of wild tea tree DASZ reveals pedigree and selection history of tea varieties.</title>
        <authorList>
            <person name="Zhang W."/>
        </authorList>
    </citation>
    <scope>NUCLEOTIDE SEQUENCE [LARGE SCALE GENOMIC DNA]</scope>
    <source>
        <strain evidence="3">cv. G240</strain>
        <tissue evidence="2">Leaf</tissue>
    </source>
</reference>
<evidence type="ECO:0000313" key="2">
    <source>
        <dbReference type="EMBL" id="KAF5935919.1"/>
    </source>
</evidence>
<reference evidence="3" key="1">
    <citation type="journal article" date="2020" name="Nat. Commun.">
        <title>Genome assembly of wild tea tree DASZ reveals pedigree and selection history of tea varieties.</title>
        <authorList>
            <person name="Zhang W."/>
            <person name="Zhang Y."/>
            <person name="Qiu H."/>
            <person name="Guo Y."/>
            <person name="Wan H."/>
            <person name="Zhang X."/>
            <person name="Scossa F."/>
            <person name="Alseekh S."/>
            <person name="Zhang Q."/>
            <person name="Wang P."/>
            <person name="Xu L."/>
            <person name="Schmidt M.H."/>
            <person name="Jia X."/>
            <person name="Li D."/>
            <person name="Zhu A."/>
            <person name="Guo F."/>
            <person name="Chen W."/>
            <person name="Ni D."/>
            <person name="Usadel B."/>
            <person name="Fernie A.R."/>
            <person name="Wen W."/>
        </authorList>
    </citation>
    <scope>NUCLEOTIDE SEQUENCE [LARGE SCALE GENOMIC DNA]</scope>
    <source>
        <strain evidence="3">cv. G240</strain>
    </source>
</reference>
<organism evidence="2 3">
    <name type="scientific">Camellia sinensis</name>
    <name type="common">Tea plant</name>
    <name type="synonym">Thea sinensis</name>
    <dbReference type="NCBI Taxonomy" id="4442"/>
    <lineage>
        <taxon>Eukaryota</taxon>
        <taxon>Viridiplantae</taxon>
        <taxon>Streptophyta</taxon>
        <taxon>Embryophyta</taxon>
        <taxon>Tracheophyta</taxon>
        <taxon>Spermatophyta</taxon>
        <taxon>Magnoliopsida</taxon>
        <taxon>eudicotyledons</taxon>
        <taxon>Gunneridae</taxon>
        <taxon>Pentapetalae</taxon>
        <taxon>asterids</taxon>
        <taxon>Ericales</taxon>
        <taxon>Theaceae</taxon>
        <taxon>Camellia</taxon>
    </lineage>
</organism>
<name>A0A7J7G5E2_CAMSI</name>
<protein>
    <submittedName>
        <fullName evidence="2">Uncharacterized protein</fullName>
    </submittedName>
</protein>
<gene>
    <name evidence="2" type="ORF">HYC85_027048</name>
</gene>
<proteinExistence type="predicted"/>
<feature type="region of interest" description="Disordered" evidence="1">
    <location>
        <begin position="1"/>
        <end position="20"/>
    </location>
</feature>
<keyword evidence="3" id="KW-1185">Reference proteome</keyword>
<accession>A0A7J7G5E2</accession>
<dbReference type="EMBL" id="JACBKZ010000013">
    <property type="protein sequence ID" value="KAF5935919.1"/>
    <property type="molecule type" value="Genomic_DNA"/>
</dbReference>
<evidence type="ECO:0000313" key="3">
    <source>
        <dbReference type="Proteomes" id="UP000593564"/>
    </source>
</evidence>
<dbReference type="Proteomes" id="UP000593564">
    <property type="component" value="Unassembled WGS sequence"/>
</dbReference>
<dbReference type="AlphaFoldDB" id="A0A7J7G5E2"/>
<evidence type="ECO:0000256" key="1">
    <source>
        <dbReference type="SAM" id="MobiDB-lite"/>
    </source>
</evidence>